<keyword evidence="1" id="KW-0489">Methyltransferase</keyword>
<dbReference type="REBASE" id="21962">
    <property type="entry name" value="M.Aac446ORF1235P"/>
</dbReference>
<reference evidence="5 6" key="2">
    <citation type="journal article" date="2010" name="Stand. Genomic Sci.">
        <title>Complete genome sequence of Alicyclobacillus acidocaldarius type strain (104-IA).</title>
        <authorList>
            <person name="Mavromatis K."/>
            <person name="Sikorski J."/>
            <person name="Lapidus A."/>
            <person name="Glavina Del Rio T."/>
            <person name="Copeland A."/>
            <person name="Tice H."/>
            <person name="Cheng J.F."/>
            <person name="Lucas S."/>
            <person name="Chen F."/>
            <person name="Nolan M."/>
            <person name="Bruce D."/>
            <person name="Goodwin L."/>
            <person name="Pitluck S."/>
            <person name="Ivanova N."/>
            <person name="Ovchinnikova G."/>
            <person name="Pati A."/>
            <person name="Chen A."/>
            <person name="Palaniappan K."/>
            <person name="Land M."/>
            <person name="Hauser L."/>
            <person name="Chang Y.J."/>
            <person name="Jeffries C.D."/>
            <person name="Chain P."/>
            <person name="Meincke L."/>
            <person name="Sims D."/>
            <person name="Chertkov O."/>
            <person name="Han C."/>
            <person name="Brettin T."/>
            <person name="Detter J.C."/>
            <person name="Wahrenburg C."/>
            <person name="Rohde M."/>
            <person name="Pukall R."/>
            <person name="Goker M."/>
            <person name="Bristow J."/>
            <person name="Eisen J.A."/>
            <person name="Markowitz V."/>
            <person name="Hugenholtz P."/>
            <person name="Klenk H.P."/>
            <person name="Kyrpides N.C."/>
        </authorList>
    </citation>
    <scope>NUCLEOTIDE SEQUENCE [LARGE SCALE GENOMIC DNA]</scope>
    <source>
        <strain evidence="6">ATCC 27009 / DSM 446 / BCRC 14685 / JCM 5260 / KCTC 1825 / NBRC 15652 / NCIMB 11725 / NRRL B-14509 / 104-IA</strain>
    </source>
</reference>
<gene>
    <name evidence="5" type="ordered locus">Aaci_1235</name>
</gene>
<dbReference type="InterPro" id="IPR009537">
    <property type="entry name" value="DUF1156"/>
</dbReference>
<organism evidence="5 6">
    <name type="scientific">Alicyclobacillus acidocaldarius subsp. acidocaldarius (strain ATCC 27009 / DSM 446 / BCRC 14685 / JCM 5260 / KCTC 1825 / NBRC 15652 / NCIMB 11725 / NRRL B-14509 / 104-IA)</name>
    <name type="common">Bacillus acidocaldarius</name>
    <dbReference type="NCBI Taxonomy" id="521098"/>
    <lineage>
        <taxon>Bacteria</taxon>
        <taxon>Bacillati</taxon>
        <taxon>Bacillota</taxon>
        <taxon>Bacilli</taxon>
        <taxon>Bacillales</taxon>
        <taxon>Alicyclobacillaceae</taxon>
        <taxon>Alicyclobacillus</taxon>
    </lineage>
</organism>
<evidence type="ECO:0000256" key="3">
    <source>
        <dbReference type="ARBA" id="ARBA00022691"/>
    </source>
</evidence>
<reference evidence="6" key="1">
    <citation type="submission" date="2009-09" db="EMBL/GenBank/DDBJ databases">
        <title>The complete chromosome of Alicyclobacillus acidocaldarius subsp. acidocaldarius DSM 446.</title>
        <authorList>
            <consortium name="US DOE Joint Genome Institute (JGI-PGF)"/>
            <person name="Lucas S."/>
            <person name="Copeland A."/>
            <person name="Lapidus A."/>
            <person name="Glavina del Rio T."/>
            <person name="Dalin E."/>
            <person name="Tice H."/>
            <person name="Bruce D."/>
            <person name="Goodwin L."/>
            <person name="Pitluck S."/>
            <person name="Kyrpides N."/>
            <person name="Mavromatis K."/>
            <person name="Ivanova N."/>
            <person name="Ovchinnikova G."/>
            <person name="Chertkov O."/>
            <person name="Sims D."/>
            <person name="Brettin T."/>
            <person name="Detter J.C."/>
            <person name="Han C."/>
            <person name="Larimer F."/>
            <person name="Land M."/>
            <person name="Hauser L."/>
            <person name="Markowitz V."/>
            <person name="Cheng J.-F."/>
            <person name="Hugenholtz P."/>
            <person name="Woyke T."/>
            <person name="Wu D."/>
            <person name="Pukall R."/>
            <person name="Klenk H.-P."/>
            <person name="Eisen J.A."/>
        </authorList>
    </citation>
    <scope>NUCLEOTIDE SEQUENCE [LARGE SCALE GENOMIC DNA]</scope>
    <source>
        <strain evidence="6">ATCC 27009 / DSM 446 / BCRC 14685 / JCM 5260 / KCTC 1825 / NBRC 15652 / NCIMB 11725 / NRRL B-14509 / 104-IA</strain>
    </source>
</reference>
<keyword evidence="6" id="KW-1185">Reference proteome</keyword>
<evidence type="ECO:0000256" key="2">
    <source>
        <dbReference type="ARBA" id="ARBA00022679"/>
    </source>
</evidence>
<dbReference type="GO" id="GO:0009007">
    <property type="term" value="F:site-specific DNA-methyltransferase (adenine-specific) activity"/>
    <property type="evidence" value="ECO:0007669"/>
    <property type="project" value="UniProtKB-EC"/>
</dbReference>
<dbReference type="AlphaFoldDB" id="C8WVZ2"/>
<evidence type="ECO:0000313" key="5">
    <source>
        <dbReference type="EMBL" id="ACV58264.1"/>
    </source>
</evidence>
<feature type="domain" description="DUF1156" evidence="4">
    <location>
        <begin position="15"/>
        <end position="87"/>
    </location>
</feature>
<dbReference type="InterPro" id="IPR012327">
    <property type="entry name" value="MeTrfase_D12"/>
</dbReference>
<accession>C8WVZ2</accession>
<dbReference type="KEGG" id="aac:Aaci_1235"/>
<protein>
    <recommendedName>
        <fullName evidence="4">DUF1156 domain-containing protein</fullName>
    </recommendedName>
</protein>
<dbReference type="STRING" id="521098.Aaci_1235"/>
<dbReference type="GO" id="GO:0032259">
    <property type="term" value="P:methylation"/>
    <property type="evidence" value="ECO:0007669"/>
    <property type="project" value="UniProtKB-KW"/>
</dbReference>
<evidence type="ECO:0000259" key="4">
    <source>
        <dbReference type="Pfam" id="PF06634"/>
    </source>
</evidence>
<dbReference type="eggNOG" id="COG1743">
    <property type="taxonomic scope" value="Bacteria"/>
</dbReference>
<dbReference type="EMBL" id="CP001727">
    <property type="protein sequence ID" value="ACV58264.1"/>
    <property type="molecule type" value="Genomic_DNA"/>
</dbReference>
<dbReference type="InterPro" id="IPR029063">
    <property type="entry name" value="SAM-dependent_MTases_sf"/>
</dbReference>
<keyword evidence="3" id="KW-0949">S-adenosyl-L-methionine</keyword>
<dbReference type="Proteomes" id="UP000001917">
    <property type="component" value="Chromosome"/>
</dbReference>
<proteinExistence type="predicted"/>
<dbReference type="GO" id="GO:0009307">
    <property type="term" value="P:DNA restriction-modification system"/>
    <property type="evidence" value="ECO:0007669"/>
    <property type="project" value="InterPro"/>
</dbReference>
<dbReference type="Pfam" id="PF02086">
    <property type="entry name" value="MethyltransfD12"/>
    <property type="match status" value="1"/>
</dbReference>
<evidence type="ECO:0000256" key="1">
    <source>
        <dbReference type="ARBA" id="ARBA00022603"/>
    </source>
</evidence>
<name>C8WVZ2_ALIAD</name>
<sequence>MPKVKAPKKLIEVTLPLDDINAEAAREKSIRHGHPSTLHLWWARRPLAAARAVLFAQLVNDPGGERGYKPGMTREQAQKERERLFGIMRRLVKWENSNDEEVLREAREEIWKSWRETCEMNKGLPGFDPDKLPAFHDPFAGGGSIPLEAQRLGLEAYASDLNPVAVLINKALIEIPPKFSGRPPVNPEARSKVGLLEQEWKGASGLADDIRYYGEWMRDEAFKRIGHLYPQVELPPEYGGGKATVIAWIWARTVKSPNPAYSHVDVPLVRSFWLSTKKGKEVWVEPVIHEDGSGYHFEVRTEGKPKIEGTVNRRGGTCIMSGSPIPFDYIRAEGKAERMGQRLMTVVVEGPRGRLYIAPTDDMEGMALSLKEPDGLPQTQLPKRALGFRVQEYGMTMHKHLFTNRQLVALKTFSDLVVEAREKVYEDALSSGMTDDGIGLEDGGIGARAYADAVAVYLGLVLDKCADYWSSICSWNSPKELVRNTFSRQAIPMVWDFAEANPFSDSTGNWMGMVDWVWKAVENAPIKTTLGEAHLADAQTQSISVGKIVSTDPPYYDNVGYSDLSDFFYVWLRRSLNPILPGLFATLMTPKEDELVAAPERHQSKGDANSFFIHGMSKAMSTLANSTHPGFPVTIYYAFKQSDTENEGTSSEGWVAFLEALLQAGFAVTGTWPLRTEMSNRMRGLDSNALASSIVIVCRRRPANAETISRRAFLRELNTVIPDALSDMMHGGPDRSPIAAVDLQQAAIGPGMAVFSKYAAVLEADGSPMTVKTALQLINRVVDAYLHASEAEVDADTLFCINWFDQFGWSEADFGRADVLARAKGTSVDAVRAAGVLTADHGKVRLLRWQDYPSDWSPGKDYDTPVWEALHHLIRALQQDGEQAAGALLAGMYSVSESIRSLAYRLYTLCERKGWAEDARAYNELIASWDAIAEVAQKAGLSGSQLTLDVE</sequence>
<dbReference type="RefSeq" id="WP_012810605.1">
    <property type="nucleotide sequence ID" value="NC_013205.1"/>
</dbReference>
<dbReference type="Pfam" id="PF06634">
    <property type="entry name" value="DUF1156"/>
    <property type="match status" value="1"/>
</dbReference>
<dbReference type="HOGENOM" id="CLU_007795_2_0_9"/>
<dbReference type="SUPFAM" id="SSF53335">
    <property type="entry name" value="S-adenosyl-L-methionine-dependent methyltransferases"/>
    <property type="match status" value="1"/>
</dbReference>
<keyword evidence="2" id="KW-0808">Transferase</keyword>
<evidence type="ECO:0000313" key="6">
    <source>
        <dbReference type="Proteomes" id="UP000001917"/>
    </source>
</evidence>